<dbReference type="OrthoDB" id="86028at2157"/>
<gene>
    <name evidence="1" type="ORF">A3L01_00255</name>
</gene>
<dbReference type="KEGG" id="tbs:A3L01_00255"/>
<protein>
    <recommendedName>
        <fullName evidence="3">DUF5305 domain-containing protein</fullName>
    </recommendedName>
</protein>
<keyword evidence="2" id="KW-1185">Reference proteome</keyword>
<organism evidence="1 2">
    <name type="scientific">Thermococcus barossii</name>
    <dbReference type="NCBI Taxonomy" id="54077"/>
    <lineage>
        <taxon>Archaea</taxon>
        <taxon>Methanobacteriati</taxon>
        <taxon>Methanobacteriota</taxon>
        <taxon>Thermococci</taxon>
        <taxon>Thermococcales</taxon>
        <taxon>Thermococcaceae</taxon>
        <taxon>Thermococcus</taxon>
    </lineage>
</organism>
<sequence>MKKEDISRFIRRKDVLGAFLVLFLVFGFYSVKLMSASPYVVNTQTLGTFREEGQLKHAAYLKPNELYGYMVFRDEYPISLVDRFLLTYTYRSGPPLSSGTYEVTGKVIYYVNKGSDEVIMWEETLFDEKGKLQEGGFTVEYTLDMNKLNELSANVAEELGMKRLNRRVIITTSVKGTGKVGGKTINENFDQEVELVRDGGAGLYYFTDTTKSAKRTLTKTTREEVSATVLGVESDLDTAKVVTTLLALLMLIPLVGYVYTARPPKDELAKIKPYIVKGAPGPVQKRVVLKTPNDLETTFELVDKPILHYIDGEDEVFAIIDDGISYEYRKPLPKEGDGAN</sequence>
<dbReference type="InterPro" id="IPR035185">
    <property type="entry name" value="DUF5305"/>
</dbReference>
<evidence type="ECO:0000313" key="2">
    <source>
        <dbReference type="Proteomes" id="UP000250272"/>
    </source>
</evidence>
<dbReference type="Pfam" id="PF17231">
    <property type="entry name" value="DUF5305"/>
    <property type="match status" value="1"/>
</dbReference>
<dbReference type="AlphaFoldDB" id="A0A2Z2MBR4"/>
<dbReference type="EMBL" id="CP015101">
    <property type="protein sequence ID" value="ASJ03877.1"/>
    <property type="molecule type" value="Genomic_DNA"/>
</dbReference>
<accession>A0A2Z2MBR4</accession>
<name>A0A2Z2MBR4_9EURY</name>
<reference evidence="1 2" key="1">
    <citation type="submission" date="2016-04" db="EMBL/GenBank/DDBJ databases">
        <title>Complete genome sequence of Thermococcus barossii type strain SHCK-94.</title>
        <authorList>
            <person name="Oger P.M."/>
        </authorList>
    </citation>
    <scope>NUCLEOTIDE SEQUENCE [LARGE SCALE GENOMIC DNA]</scope>
    <source>
        <strain evidence="1 2">SHCK-94</strain>
    </source>
</reference>
<evidence type="ECO:0008006" key="3">
    <source>
        <dbReference type="Google" id="ProtNLM"/>
    </source>
</evidence>
<dbReference type="Proteomes" id="UP000250272">
    <property type="component" value="Chromosome"/>
</dbReference>
<evidence type="ECO:0000313" key="1">
    <source>
        <dbReference type="EMBL" id="ASJ03877.1"/>
    </source>
</evidence>
<proteinExistence type="predicted"/>